<evidence type="ECO:0000256" key="1">
    <source>
        <dbReference type="SAM" id="Phobius"/>
    </source>
</evidence>
<keyword evidence="1" id="KW-0812">Transmembrane</keyword>
<evidence type="ECO:0000313" key="3">
    <source>
        <dbReference type="EMBL" id="TGJ77425.1"/>
    </source>
</evidence>
<feature type="transmembrane region" description="Helical" evidence="1">
    <location>
        <begin position="233"/>
        <end position="252"/>
    </location>
</feature>
<reference evidence="3 4" key="1">
    <citation type="submission" date="2019-04" db="EMBL/GenBank/DDBJ databases">
        <authorList>
            <person name="Poehlein A."/>
            <person name="Bengelsdorf F.R."/>
            <person name="Duerre P."/>
            <person name="Daniel R."/>
        </authorList>
    </citation>
    <scope>NUCLEOTIDE SEQUENCE [LARGE SCALE GENOMIC DNA]</scope>
    <source>
        <strain evidence="3 4">BS-1</strain>
    </source>
</reference>
<dbReference type="AlphaFoldDB" id="A0A4Z0YDC4"/>
<keyword evidence="2" id="KW-0732">Signal</keyword>
<gene>
    <name evidence="3" type="ORF">CAGA_07950</name>
</gene>
<keyword evidence="4" id="KW-1185">Reference proteome</keyword>
<feature type="chain" id="PRO_5021220178" evidence="2">
    <location>
        <begin position="25"/>
        <end position="260"/>
    </location>
</feature>
<evidence type="ECO:0000256" key="2">
    <source>
        <dbReference type="SAM" id="SignalP"/>
    </source>
</evidence>
<dbReference type="EMBL" id="SRMQ01000002">
    <property type="protein sequence ID" value="TGJ77425.1"/>
    <property type="molecule type" value="Genomic_DNA"/>
</dbReference>
<name>A0A4Z0YDC4_9FIRM</name>
<accession>A0A4Z0YDC4</accession>
<proteinExistence type="predicted"/>
<dbReference type="SUPFAM" id="SSF49344">
    <property type="entry name" value="CBD9-like"/>
    <property type="match status" value="1"/>
</dbReference>
<comment type="caution">
    <text evidence="3">The sequence shown here is derived from an EMBL/GenBank/DDBJ whole genome shotgun (WGS) entry which is preliminary data.</text>
</comment>
<dbReference type="RefSeq" id="WP_135657948.1">
    <property type="nucleotide sequence ID" value="NZ_JAJUFJ010000002.1"/>
</dbReference>
<sequence length="260" mass="29524">MKQHRFFILLVLSALMAICSPAYAFASGIPSSSGNSVIQIDGNFDDWKDVPYSYEYNWNNPYILYNQWNPATQKNETVTYTDENGKPYNTTIRHKMSLYRDDQYVYLHIIMAKNYYHSIIGDDYEFWCDGKRVMFQVVMPGGRTITSSSFGPGIHPVEVRHGDSGIAWSIAKGSKAILKRNPGGVNDELEMKIPFSELKRQRPSIDPDDIRVLEFFTPNLMYRHIACAGTDTAPYIGIAVCAAFAVAGYLLYRKKGKQLV</sequence>
<protein>
    <submittedName>
        <fullName evidence="3">Uncharacterized protein</fullName>
    </submittedName>
</protein>
<organism evidence="3 4">
    <name type="scientific">Caproiciproducens galactitolivorans</name>
    <dbReference type="NCBI Taxonomy" id="642589"/>
    <lineage>
        <taxon>Bacteria</taxon>
        <taxon>Bacillati</taxon>
        <taxon>Bacillota</taxon>
        <taxon>Clostridia</taxon>
        <taxon>Eubacteriales</taxon>
        <taxon>Acutalibacteraceae</taxon>
        <taxon>Caproiciproducens</taxon>
    </lineage>
</organism>
<feature type="signal peptide" evidence="2">
    <location>
        <begin position="1"/>
        <end position="24"/>
    </location>
</feature>
<dbReference type="NCBIfam" id="TIGR04145">
    <property type="entry name" value="Firmicu_CTERM"/>
    <property type="match status" value="1"/>
</dbReference>
<dbReference type="OrthoDB" id="2067260at2"/>
<dbReference type="Proteomes" id="UP000297714">
    <property type="component" value="Unassembled WGS sequence"/>
</dbReference>
<keyword evidence="1" id="KW-1133">Transmembrane helix</keyword>
<keyword evidence="1" id="KW-0472">Membrane</keyword>
<evidence type="ECO:0000313" key="4">
    <source>
        <dbReference type="Proteomes" id="UP000297714"/>
    </source>
</evidence>
<dbReference type="InterPro" id="IPR026409">
    <property type="entry name" value="Firmicu_CTERM"/>
</dbReference>